<dbReference type="InterPro" id="IPR012349">
    <property type="entry name" value="Split_barrel_FMN-bd"/>
</dbReference>
<evidence type="ECO:0000313" key="2">
    <source>
        <dbReference type="EMBL" id="QFQ98116.1"/>
    </source>
</evidence>
<organism evidence="2 3">
    <name type="scientific">Streptomyces phaeolivaceus</name>
    <dbReference type="NCBI Taxonomy" id="2653200"/>
    <lineage>
        <taxon>Bacteria</taxon>
        <taxon>Bacillati</taxon>
        <taxon>Actinomycetota</taxon>
        <taxon>Actinomycetes</taxon>
        <taxon>Kitasatosporales</taxon>
        <taxon>Streptomycetaceae</taxon>
        <taxon>Streptomyces</taxon>
    </lineage>
</organism>
<name>A0A5P8K520_9ACTN</name>
<evidence type="ECO:0000313" key="3">
    <source>
        <dbReference type="Proteomes" id="UP000327294"/>
    </source>
</evidence>
<dbReference type="Gene3D" id="2.30.110.10">
    <property type="entry name" value="Electron Transport, Fmn-binding Protein, Chain A"/>
    <property type="match status" value="1"/>
</dbReference>
<dbReference type="SUPFAM" id="SSF50475">
    <property type="entry name" value="FMN-binding split barrel"/>
    <property type="match status" value="1"/>
</dbReference>
<dbReference type="EMBL" id="CP045096">
    <property type="protein sequence ID" value="QFQ98116.1"/>
    <property type="molecule type" value="Genomic_DNA"/>
</dbReference>
<sequence length="88" mass="9663">MTVMTERTPADDGTTTAERPRGDLGRRVDDALSSGWSVLVRGSARTVTDPDERRRLDGQVHSGPWAGGGRDLWMRVEPDTVTGRRISV</sequence>
<protein>
    <submittedName>
        <fullName evidence="2">Pyridoxamine 5'-phosphate oxidase family protein</fullName>
    </submittedName>
</protein>
<dbReference type="AlphaFoldDB" id="A0A5P8K520"/>
<reference evidence="2 3" key="1">
    <citation type="submission" date="2019-10" db="EMBL/GenBank/DDBJ databases">
        <title>Streptomyces sp. strain GY16 isolated from leaves of Broussonetia papyrifera.</title>
        <authorList>
            <person name="Mo P."/>
        </authorList>
    </citation>
    <scope>NUCLEOTIDE SEQUENCE [LARGE SCALE GENOMIC DNA]</scope>
    <source>
        <strain evidence="2 3">GY16</strain>
    </source>
</reference>
<dbReference type="InterPro" id="IPR024747">
    <property type="entry name" value="Pyridox_Oxase-rel"/>
</dbReference>
<proteinExistence type="predicted"/>
<keyword evidence="3" id="KW-1185">Reference proteome</keyword>
<gene>
    <name evidence="2" type="ORF">F9278_20010</name>
</gene>
<dbReference type="Proteomes" id="UP000327294">
    <property type="component" value="Chromosome"/>
</dbReference>
<feature type="compositionally biased region" description="Basic and acidic residues" evidence="1">
    <location>
        <begin position="18"/>
        <end position="28"/>
    </location>
</feature>
<evidence type="ECO:0000256" key="1">
    <source>
        <dbReference type="SAM" id="MobiDB-lite"/>
    </source>
</evidence>
<accession>A0A5P8K520</accession>
<feature type="region of interest" description="Disordered" evidence="1">
    <location>
        <begin position="1"/>
        <end position="28"/>
    </location>
</feature>
<dbReference type="Pfam" id="PF12900">
    <property type="entry name" value="Pyridox_ox_2"/>
    <property type="match status" value="1"/>
</dbReference>
<dbReference type="KEGG" id="sphv:F9278_20010"/>